<evidence type="ECO:0000313" key="8">
    <source>
        <dbReference type="Proteomes" id="UP000887565"/>
    </source>
</evidence>
<dbReference type="InterPro" id="IPR036188">
    <property type="entry name" value="FAD/NAD-bd_sf"/>
</dbReference>
<dbReference type="Proteomes" id="UP000887565">
    <property type="component" value="Unplaced"/>
</dbReference>
<organism evidence="8 9">
    <name type="scientific">Romanomermis culicivorax</name>
    <name type="common">Nematode worm</name>
    <dbReference type="NCBI Taxonomy" id="13658"/>
    <lineage>
        <taxon>Eukaryota</taxon>
        <taxon>Metazoa</taxon>
        <taxon>Ecdysozoa</taxon>
        <taxon>Nematoda</taxon>
        <taxon>Enoplea</taxon>
        <taxon>Dorylaimia</taxon>
        <taxon>Mermithida</taxon>
        <taxon>Mermithoidea</taxon>
        <taxon>Mermithidae</taxon>
        <taxon>Romanomermis</taxon>
    </lineage>
</organism>
<keyword evidence="3" id="KW-0274">FAD</keyword>
<sequence length="696" mass="79650">MKLEIFLKVRHLHILESTRCKSNSCARRLAVVGSGPAGFYSVQSLLKRWPSCSVDLYEKLPVPYGLVRYGVAPDHPEVKNCIHQFEKTVEEFGPLGRFQFFGNVNVGKDVRIRELAESYDAVLLAYGSETEKKLGIEGEDARNCFSARHFVGWYNGSPDAPNLDSNLAHLRNETAVILGHGNVALDAARILLAPESLLNSTDISSRAIDQLKRSKIRRVILIGRRGPLQVSFTIAELREMTRLAGCGHVIDKLDFKAIEESKILDRLDRPRKRLTQLMMDKATNLGSGSSENDDKRWILKFLRTPKRILSTENAVSGIELVENCLELDGDNYSEAKAIPLEHRRTESIPCSLILYSIGYRSINIDPDDLPFDQKRCVISTENFKVNGAKNIYACGWCATGARGVIASTQSQSRMVAEKIIADFSSSSVDGTSRPGFENVETVLRRKNNDGKEEVAVAQICHDIEENLLIDESKNESEDRKEDIAQSKLENNDDIRKDATFREKKRSSTPVESEEKIHDWLLTTVNDEREKENDAKLSNRSYQKIEDSEKKSMQRATSMVNLSDLRTKRSQLHTDWFEKKKQLLKQQKQQQIILEEQKEKLKREKENQSRIVYESWKKLKDEQIRIRRKIISESTVRKEREEKESKEQKRQDALKVYEAWKKSKEALSKGNSKKGDKLAEEQEMKKKKEEAKLVFDQ</sequence>
<feature type="region of interest" description="Disordered" evidence="7">
    <location>
        <begin position="470"/>
        <end position="514"/>
    </location>
</feature>
<proteinExistence type="predicted"/>
<evidence type="ECO:0000256" key="6">
    <source>
        <dbReference type="SAM" id="Coils"/>
    </source>
</evidence>
<dbReference type="PRINTS" id="PR00419">
    <property type="entry name" value="ADXRDTASE"/>
</dbReference>
<dbReference type="AlphaFoldDB" id="A0A915JIF5"/>
<keyword evidence="5" id="KW-0560">Oxidoreductase</keyword>
<feature type="region of interest" description="Disordered" evidence="7">
    <location>
        <begin position="528"/>
        <end position="563"/>
    </location>
</feature>
<feature type="compositionally biased region" description="Basic and acidic residues" evidence="7">
    <location>
        <begin position="470"/>
        <end position="501"/>
    </location>
</feature>
<evidence type="ECO:0000256" key="2">
    <source>
        <dbReference type="ARBA" id="ARBA00022630"/>
    </source>
</evidence>
<evidence type="ECO:0000256" key="5">
    <source>
        <dbReference type="ARBA" id="ARBA00023002"/>
    </source>
</evidence>
<dbReference type="Gene3D" id="3.50.50.60">
    <property type="entry name" value="FAD/NAD(P)-binding domain"/>
    <property type="match status" value="1"/>
</dbReference>
<keyword evidence="2" id="KW-0285">Flavoprotein</keyword>
<dbReference type="PANTHER" id="PTHR48467:SF1">
    <property type="entry name" value="GLUTAMATE SYNTHASE 1 [NADH], CHLOROPLASTIC-LIKE"/>
    <property type="match status" value="1"/>
</dbReference>
<evidence type="ECO:0000256" key="1">
    <source>
        <dbReference type="ARBA" id="ARBA00001974"/>
    </source>
</evidence>
<keyword evidence="8" id="KW-1185">Reference proteome</keyword>
<evidence type="ECO:0000256" key="7">
    <source>
        <dbReference type="SAM" id="MobiDB-lite"/>
    </source>
</evidence>
<protein>
    <submittedName>
        <fullName evidence="9">NADPH:adrenodoxin oxidoreductase, mitochondrial</fullName>
    </submittedName>
</protein>
<comment type="cofactor">
    <cofactor evidence="1">
        <name>FAD</name>
        <dbReference type="ChEBI" id="CHEBI:57692"/>
    </cofactor>
</comment>
<dbReference type="InterPro" id="IPR055275">
    <property type="entry name" value="Ferredox_Rdtase"/>
</dbReference>
<keyword evidence="6" id="KW-0175">Coiled coil</keyword>
<accession>A0A915JIF5</accession>
<dbReference type="Gene3D" id="3.40.50.720">
    <property type="entry name" value="NAD(P)-binding Rossmann-like Domain"/>
    <property type="match status" value="1"/>
</dbReference>
<dbReference type="WBParaSite" id="nRc.2.0.1.t25929-RA">
    <property type="protein sequence ID" value="nRc.2.0.1.t25929-RA"/>
    <property type="gene ID" value="nRc.2.0.1.g25929"/>
</dbReference>
<keyword evidence="4" id="KW-0521">NADP</keyword>
<dbReference type="SUPFAM" id="SSF51971">
    <property type="entry name" value="Nucleotide-binding domain"/>
    <property type="match status" value="1"/>
</dbReference>
<feature type="coiled-coil region" evidence="6">
    <location>
        <begin position="579"/>
        <end position="655"/>
    </location>
</feature>
<reference evidence="9" key="1">
    <citation type="submission" date="2022-11" db="UniProtKB">
        <authorList>
            <consortium name="WormBaseParasite"/>
        </authorList>
    </citation>
    <scope>IDENTIFICATION</scope>
</reference>
<feature type="compositionally biased region" description="Basic and acidic residues" evidence="7">
    <location>
        <begin position="528"/>
        <end position="551"/>
    </location>
</feature>
<name>A0A915JIF5_ROMCU</name>
<evidence type="ECO:0000313" key="9">
    <source>
        <dbReference type="WBParaSite" id="nRc.2.0.1.t25929-RA"/>
    </source>
</evidence>
<dbReference type="PANTHER" id="PTHR48467">
    <property type="entry name" value="GLUTAMATE SYNTHASE 1 [NADH], CHLOROPLASTIC-LIKE"/>
    <property type="match status" value="1"/>
</dbReference>
<evidence type="ECO:0000256" key="3">
    <source>
        <dbReference type="ARBA" id="ARBA00022827"/>
    </source>
</evidence>
<evidence type="ECO:0000256" key="4">
    <source>
        <dbReference type="ARBA" id="ARBA00022857"/>
    </source>
</evidence>
<feature type="region of interest" description="Disordered" evidence="7">
    <location>
        <begin position="664"/>
        <end position="696"/>
    </location>
</feature>
<dbReference type="GO" id="GO:0016491">
    <property type="term" value="F:oxidoreductase activity"/>
    <property type="evidence" value="ECO:0007669"/>
    <property type="project" value="UniProtKB-KW"/>
</dbReference>